<name>A0A653A4W3_UNCDX</name>
<dbReference type="InterPro" id="IPR036388">
    <property type="entry name" value="WH-like_DNA-bd_sf"/>
</dbReference>
<dbReference type="InterPro" id="IPR001789">
    <property type="entry name" value="Sig_transdc_resp-reg_receiver"/>
</dbReference>
<dbReference type="GO" id="GO:0005829">
    <property type="term" value="C:cytosol"/>
    <property type="evidence" value="ECO:0007669"/>
    <property type="project" value="TreeGrafter"/>
</dbReference>
<dbReference type="InterPro" id="IPR001867">
    <property type="entry name" value="OmpR/PhoB-type_DNA-bd"/>
</dbReference>
<keyword evidence="2" id="KW-0902">Two-component regulatory system</keyword>
<dbReference type="GO" id="GO:0006355">
    <property type="term" value="P:regulation of DNA-templated transcription"/>
    <property type="evidence" value="ECO:0007669"/>
    <property type="project" value="InterPro"/>
</dbReference>
<dbReference type="SUPFAM" id="SSF46894">
    <property type="entry name" value="C-terminal effector domain of the bipartite response regulators"/>
    <property type="match status" value="1"/>
</dbReference>
<dbReference type="SUPFAM" id="SSF52172">
    <property type="entry name" value="CheY-like"/>
    <property type="match status" value="1"/>
</dbReference>
<dbReference type="GO" id="GO:0000156">
    <property type="term" value="F:phosphorelay response regulator activity"/>
    <property type="evidence" value="ECO:0007669"/>
    <property type="project" value="TreeGrafter"/>
</dbReference>
<dbReference type="PANTHER" id="PTHR48111">
    <property type="entry name" value="REGULATOR OF RPOS"/>
    <property type="match status" value="1"/>
</dbReference>
<dbReference type="SMART" id="SM00448">
    <property type="entry name" value="REC"/>
    <property type="match status" value="1"/>
</dbReference>
<dbReference type="PROSITE" id="PS50110">
    <property type="entry name" value="RESPONSE_REGULATORY"/>
    <property type="match status" value="1"/>
</dbReference>
<evidence type="ECO:0000256" key="5">
    <source>
        <dbReference type="ARBA" id="ARBA00023163"/>
    </source>
</evidence>
<dbReference type="SMART" id="SM00862">
    <property type="entry name" value="Trans_reg_C"/>
    <property type="match status" value="1"/>
</dbReference>
<dbReference type="PANTHER" id="PTHR48111:SF4">
    <property type="entry name" value="DNA-BINDING DUAL TRANSCRIPTIONAL REGULATOR OMPR"/>
    <property type="match status" value="1"/>
</dbReference>
<evidence type="ECO:0000256" key="1">
    <source>
        <dbReference type="ARBA" id="ARBA00022553"/>
    </source>
</evidence>
<feature type="modified residue" description="4-aspartylphosphate" evidence="6">
    <location>
        <position position="54"/>
    </location>
</feature>
<dbReference type="Gene3D" id="1.10.10.10">
    <property type="entry name" value="Winged helix-like DNA-binding domain superfamily/Winged helix DNA-binding domain"/>
    <property type="match status" value="1"/>
</dbReference>
<proteinExistence type="predicted"/>
<keyword evidence="3" id="KW-0805">Transcription regulation</keyword>
<dbReference type="Gene3D" id="6.10.250.690">
    <property type="match status" value="1"/>
</dbReference>
<evidence type="ECO:0000256" key="4">
    <source>
        <dbReference type="ARBA" id="ARBA00023125"/>
    </source>
</evidence>
<feature type="DNA-binding region" description="OmpR/PhoB-type" evidence="7">
    <location>
        <begin position="128"/>
        <end position="227"/>
    </location>
</feature>
<dbReference type="GO" id="GO:0000976">
    <property type="term" value="F:transcription cis-regulatory region binding"/>
    <property type="evidence" value="ECO:0007669"/>
    <property type="project" value="TreeGrafter"/>
</dbReference>
<dbReference type="Gene3D" id="3.40.50.2300">
    <property type="match status" value="1"/>
</dbReference>
<dbReference type="PROSITE" id="PS51755">
    <property type="entry name" value="OMPR_PHOB"/>
    <property type="match status" value="1"/>
</dbReference>
<feature type="domain" description="OmpR/PhoB-type" evidence="9">
    <location>
        <begin position="128"/>
        <end position="227"/>
    </location>
</feature>
<accession>A0A653A4W3</accession>
<dbReference type="GO" id="GO:0032993">
    <property type="term" value="C:protein-DNA complex"/>
    <property type="evidence" value="ECO:0007669"/>
    <property type="project" value="TreeGrafter"/>
</dbReference>
<evidence type="ECO:0000256" key="7">
    <source>
        <dbReference type="PROSITE-ProRule" id="PRU01091"/>
    </source>
</evidence>
<protein>
    <submittedName>
        <fullName evidence="10">DNA-binding response regulator in two-component regulatory system with BaeS</fullName>
    </submittedName>
</protein>
<evidence type="ECO:0000256" key="3">
    <source>
        <dbReference type="ARBA" id="ARBA00023015"/>
    </source>
</evidence>
<evidence type="ECO:0000256" key="2">
    <source>
        <dbReference type="ARBA" id="ARBA00023012"/>
    </source>
</evidence>
<dbReference type="InterPro" id="IPR039420">
    <property type="entry name" value="WalR-like"/>
</dbReference>
<evidence type="ECO:0000313" key="10">
    <source>
        <dbReference type="EMBL" id="VBB42988.1"/>
    </source>
</evidence>
<organism evidence="10">
    <name type="scientific">Uncultured Desulfatiglans sp</name>
    <dbReference type="NCBI Taxonomy" id="1748965"/>
    <lineage>
        <taxon>Bacteria</taxon>
        <taxon>Pseudomonadati</taxon>
        <taxon>Thermodesulfobacteriota</taxon>
        <taxon>Desulfobacteria</taxon>
        <taxon>Desulfatiglandales</taxon>
        <taxon>Desulfatiglandaceae</taxon>
        <taxon>Desulfatiglans</taxon>
        <taxon>environmental samples</taxon>
    </lineage>
</organism>
<feature type="domain" description="Response regulatory" evidence="8">
    <location>
        <begin position="5"/>
        <end position="118"/>
    </location>
</feature>
<gene>
    <name evidence="10" type="primary">baeR</name>
    <name evidence="10" type="ORF">TRIP_B250105</name>
</gene>
<keyword evidence="4 7" id="KW-0238">DNA-binding</keyword>
<dbReference type="InterPro" id="IPR011006">
    <property type="entry name" value="CheY-like_superfamily"/>
</dbReference>
<reference evidence="10" key="1">
    <citation type="submission" date="2018-07" db="EMBL/GenBank/DDBJ databases">
        <authorList>
            <consortium name="Genoscope - CEA"/>
            <person name="William W."/>
        </authorList>
    </citation>
    <scope>NUCLEOTIDE SEQUENCE</scope>
    <source>
        <strain evidence="10">IK1</strain>
    </source>
</reference>
<dbReference type="Pfam" id="PF00072">
    <property type="entry name" value="Response_reg"/>
    <property type="match status" value="1"/>
</dbReference>
<sequence>MARNQVLIVEDERKIAQILSDYLTAAGFTASILHRGDQVIAQVRRESPALILLDIMLPGMEGTDICREIRRFSTVPIIMVTARVEEVERIVGLELGADDYICKPFSPREVVARVKAVLRRTRAVPGRSAPLEAGPIFLDEARREASADGHPLNLTPSEFGLLKILMAQPGRVFSRNELINRVQGYAFDGYDRTIDTHIKNLRKKIAAGIPDREVIRTVYGVGYKFSLEPEDL</sequence>
<evidence type="ECO:0000259" key="9">
    <source>
        <dbReference type="PROSITE" id="PS51755"/>
    </source>
</evidence>
<dbReference type="Pfam" id="PF00486">
    <property type="entry name" value="Trans_reg_C"/>
    <property type="match status" value="1"/>
</dbReference>
<keyword evidence="1 6" id="KW-0597">Phosphoprotein</keyword>
<dbReference type="InterPro" id="IPR016032">
    <property type="entry name" value="Sig_transdc_resp-reg_C-effctor"/>
</dbReference>
<dbReference type="AlphaFoldDB" id="A0A653A4W3"/>
<evidence type="ECO:0000259" key="8">
    <source>
        <dbReference type="PROSITE" id="PS50110"/>
    </source>
</evidence>
<evidence type="ECO:0000256" key="6">
    <source>
        <dbReference type="PROSITE-ProRule" id="PRU00169"/>
    </source>
</evidence>
<dbReference type="CDD" id="cd00383">
    <property type="entry name" value="trans_reg_C"/>
    <property type="match status" value="1"/>
</dbReference>
<dbReference type="EMBL" id="UPXX01000018">
    <property type="protein sequence ID" value="VBB42988.1"/>
    <property type="molecule type" value="Genomic_DNA"/>
</dbReference>
<dbReference type="FunFam" id="3.40.50.2300:FF:000001">
    <property type="entry name" value="DNA-binding response regulator PhoB"/>
    <property type="match status" value="1"/>
</dbReference>
<keyword evidence="5" id="KW-0804">Transcription</keyword>